<name>A0A182K0V9_9DIPT</name>
<feature type="compositionally biased region" description="Basic and acidic residues" evidence="1">
    <location>
        <begin position="177"/>
        <end position="191"/>
    </location>
</feature>
<proteinExistence type="predicted"/>
<feature type="region of interest" description="Disordered" evidence="1">
    <location>
        <begin position="156"/>
        <end position="191"/>
    </location>
</feature>
<dbReference type="STRING" id="43041.A0A182K0V9"/>
<evidence type="ECO:0000256" key="2">
    <source>
        <dbReference type="SAM" id="SignalP"/>
    </source>
</evidence>
<evidence type="ECO:0000313" key="4">
    <source>
        <dbReference type="Proteomes" id="UP000075881"/>
    </source>
</evidence>
<accession>A0A182K0V9</accession>
<keyword evidence="4" id="KW-1185">Reference proteome</keyword>
<reference evidence="3" key="2">
    <citation type="submission" date="2020-05" db="UniProtKB">
        <authorList>
            <consortium name="EnsemblMetazoa"/>
        </authorList>
    </citation>
    <scope>IDENTIFICATION</scope>
    <source>
        <strain evidence="3">ACHKN1017</strain>
    </source>
</reference>
<reference evidence="4" key="1">
    <citation type="submission" date="2013-03" db="EMBL/GenBank/DDBJ databases">
        <title>The Genome Sequence of Anopheles christyi ACHKN1017.</title>
        <authorList>
            <consortium name="The Broad Institute Genomics Platform"/>
            <person name="Neafsey D.E."/>
            <person name="Besansky N."/>
            <person name="Walker B."/>
            <person name="Young S.K."/>
            <person name="Zeng Q."/>
            <person name="Gargeya S."/>
            <person name="Fitzgerald M."/>
            <person name="Haas B."/>
            <person name="Abouelleil A."/>
            <person name="Allen A.W."/>
            <person name="Alvarado L."/>
            <person name="Arachchi H.M."/>
            <person name="Berlin A.M."/>
            <person name="Chapman S.B."/>
            <person name="Gainer-Dewar J."/>
            <person name="Goldberg J."/>
            <person name="Griggs A."/>
            <person name="Gujja S."/>
            <person name="Hansen M."/>
            <person name="Howarth C."/>
            <person name="Imamovic A."/>
            <person name="Ireland A."/>
            <person name="Larimer J."/>
            <person name="McCowan C."/>
            <person name="Murphy C."/>
            <person name="Pearson M."/>
            <person name="Poon T.W."/>
            <person name="Priest M."/>
            <person name="Roberts A."/>
            <person name="Saif S."/>
            <person name="Shea T."/>
            <person name="Sisk P."/>
            <person name="Sykes S."/>
            <person name="Wortman J."/>
            <person name="Nusbaum C."/>
            <person name="Birren B."/>
        </authorList>
    </citation>
    <scope>NUCLEOTIDE SEQUENCE [LARGE SCALE GENOMIC DNA]</scope>
    <source>
        <strain evidence="4">ACHKN1017</strain>
    </source>
</reference>
<dbReference type="AlphaFoldDB" id="A0A182K0V9"/>
<dbReference type="Proteomes" id="UP000075881">
    <property type="component" value="Unassembled WGS sequence"/>
</dbReference>
<keyword evidence="2" id="KW-0732">Signal</keyword>
<evidence type="ECO:0000256" key="1">
    <source>
        <dbReference type="SAM" id="MobiDB-lite"/>
    </source>
</evidence>
<evidence type="ECO:0000313" key="3">
    <source>
        <dbReference type="EnsemblMetazoa" id="ACHR004393-PA"/>
    </source>
</evidence>
<dbReference type="EnsemblMetazoa" id="ACHR004393-RA">
    <property type="protein sequence ID" value="ACHR004393-PA"/>
    <property type="gene ID" value="ACHR004393"/>
</dbReference>
<feature type="signal peptide" evidence="2">
    <location>
        <begin position="1"/>
        <end position="24"/>
    </location>
</feature>
<protein>
    <submittedName>
        <fullName evidence="3">Uncharacterized protein</fullName>
    </submittedName>
</protein>
<dbReference type="VEuPathDB" id="VectorBase:ACHR004393"/>
<feature type="chain" id="PRO_5008124913" evidence="2">
    <location>
        <begin position="25"/>
        <end position="191"/>
    </location>
</feature>
<organism evidence="3 4">
    <name type="scientific">Anopheles christyi</name>
    <dbReference type="NCBI Taxonomy" id="43041"/>
    <lineage>
        <taxon>Eukaryota</taxon>
        <taxon>Metazoa</taxon>
        <taxon>Ecdysozoa</taxon>
        <taxon>Arthropoda</taxon>
        <taxon>Hexapoda</taxon>
        <taxon>Insecta</taxon>
        <taxon>Pterygota</taxon>
        <taxon>Neoptera</taxon>
        <taxon>Endopterygota</taxon>
        <taxon>Diptera</taxon>
        <taxon>Nematocera</taxon>
        <taxon>Culicoidea</taxon>
        <taxon>Culicidae</taxon>
        <taxon>Anophelinae</taxon>
        <taxon>Anopheles</taxon>
    </lineage>
</organism>
<sequence length="191" mass="20422">MGGPRVVWWCWLVVTLCSVPYLLASGFEASGQGESTYEEYEDESPYRGGYELVDPDPDSSLEEWAVHEDVLDPITDDDISYSGYEYEDPLDDAGGVELSISSTVIKPSATTVTEAGNGTMVEAGTQTMSTSTAVVLEDGLSTPLLLPDRVVAEGALGSMSSSFAPPPPEPTTEEDDNTCRGRESIRLDVGP</sequence>